<proteinExistence type="predicted"/>
<dbReference type="EMBL" id="SJSL01000001">
    <property type="protein sequence ID" value="TCD03280.1"/>
    <property type="molecule type" value="Genomic_DNA"/>
</dbReference>
<reference evidence="1 2" key="1">
    <citation type="submission" date="2019-02" db="EMBL/GenBank/DDBJ databases">
        <title>Pedobacter sp. RP-1-14 sp. nov., isolated from Arctic soil.</title>
        <authorList>
            <person name="Dahal R.H."/>
        </authorList>
    </citation>
    <scope>NUCLEOTIDE SEQUENCE [LARGE SCALE GENOMIC DNA]</scope>
    <source>
        <strain evidence="1 2">RP-1-14</strain>
    </source>
</reference>
<keyword evidence="2" id="KW-1185">Reference proteome</keyword>
<evidence type="ECO:0008006" key="3">
    <source>
        <dbReference type="Google" id="ProtNLM"/>
    </source>
</evidence>
<sequence>MKKTFPILFAFIIVISGCATVQSIIKSTFPYTATIIVPAASKSNTPISATSSATSIDEVFGNQNGNNYVKEIRIASAKIVASNPNNKSLGMFKSIKLYISSSNSNSEVMVASRNDVQENIGSELVLDIDNSRFVDDYIKGSSMRVRLEYVLRNSATMDVSVRTSLSFISSPKTQ</sequence>
<comment type="caution">
    <text evidence="1">The sequence shown here is derived from an EMBL/GenBank/DDBJ whole genome shotgun (WGS) entry which is preliminary data.</text>
</comment>
<dbReference type="RefSeq" id="WP_131593739.1">
    <property type="nucleotide sequence ID" value="NZ_SJSL01000001.1"/>
</dbReference>
<accession>A0A4R0NQE1</accession>
<gene>
    <name evidence="1" type="ORF">EZ437_04730</name>
</gene>
<protein>
    <recommendedName>
        <fullName evidence="3">Lipoprotein</fullName>
    </recommendedName>
</protein>
<evidence type="ECO:0000313" key="2">
    <source>
        <dbReference type="Proteomes" id="UP000293347"/>
    </source>
</evidence>
<dbReference type="Proteomes" id="UP000293347">
    <property type="component" value="Unassembled WGS sequence"/>
</dbReference>
<organism evidence="1 2">
    <name type="scientific">Pedobacter psychroterrae</name>
    <dbReference type="NCBI Taxonomy" id="2530453"/>
    <lineage>
        <taxon>Bacteria</taxon>
        <taxon>Pseudomonadati</taxon>
        <taxon>Bacteroidota</taxon>
        <taxon>Sphingobacteriia</taxon>
        <taxon>Sphingobacteriales</taxon>
        <taxon>Sphingobacteriaceae</taxon>
        <taxon>Pedobacter</taxon>
    </lineage>
</organism>
<dbReference type="AlphaFoldDB" id="A0A4R0NQE1"/>
<evidence type="ECO:0000313" key="1">
    <source>
        <dbReference type="EMBL" id="TCD03280.1"/>
    </source>
</evidence>
<name>A0A4R0NQE1_9SPHI</name>
<dbReference type="OrthoDB" id="1272877at2"/>
<dbReference type="PROSITE" id="PS51257">
    <property type="entry name" value="PROKAR_LIPOPROTEIN"/>
    <property type="match status" value="1"/>
</dbReference>